<dbReference type="EMBL" id="KZ451988">
    <property type="protein sequence ID" value="PKA53797.1"/>
    <property type="molecule type" value="Genomic_DNA"/>
</dbReference>
<dbReference type="SUPFAM" id="SSF56112">
    <property type="entry name" value="Protein kinase-like (PK-like)"/>
    <property type="match status" value="1"/>
</dbReference>
<sequence>MEGHEVCLSPSLSHSLSLEWAAMKEVEESSYGGEVANSEMVAVSTRRQVKEMAGMEQLRQVGEALGGLKALMVFQGEIQINQRQCCLLADAFTLAFDVIVDQMKQHLRFDEKQTKWHALENPLKELHRILKEGESFVRHCLEHKDFWAKAISLCQNPDAVEFHLHNLLSCLPVVLEAIENVGEISGRDHETLQKKRIVFSKKYEREWMDPKLFNHQFGRIYLVSQEFCSRFSSTVKEDRWILAETISEKKQSTLMPLTKHENQLADLLLAPRGKLHPSSVLMGSKDFLVKRRLDGGGQYKEVHWMGESFALRHVFCDVNSMAAEISLLTSISHPNVLSYNFVFSDDDRKECFVLMELMNKDLCSHIREISSARRRVPFPLLVAVDIMLQIARGMEFLHSRKIYHGDLNPSNILLRSRNASSDGYLHVKITGFGQSSAKNNTKHLNSPRFAEKSANPCIWCAPEALTANSAAKFTEKGDVYSFAMICFELLTGKIPFEDDHLQGEKMSRSIRAGERPLFPSSSPKYLTSLTKKCWNRDPTLRPSFSSICRILRYIKRFLIMYPDHSQPDLPSPAVDYLDLEMSLLKRFKEWPMASTDHQEIRVCEIPFQMYCYRVLERERTSVKLRDQIQRSSDSGSDEASGCGDDISLQEEAFPNTTLQRSQSHPDIHSKKPAAKVEAKPGKPFGQQHTGRTLRPPQLALHRLSVRIQSETHLQPMIMSPLVGRRRSTGHASDSELT</sequence>
<proteinExistence type="predicted"/>
<dbReference type="OrthoDB" id="4062651at2759"/>
<reference evidence="3 4" key="1">
    <citation type="journal article" date="2017" name="Nature">
        <title>The Apostasia genome and the evolution of orchids.</title>
        <authorList>
            <person name="Zhang G.Q."/>
            <person name="Liu K.W."/>
            <person name="Li Z."/>
            <person name="Lohaus R."/>
            <person name="Hsiao Y.Y."/>
            <person name="Niu S.C."/>
            <person name="Wang J.Y."/>
            <person name="Lin Y.C."/>
            <person name="Xu Q."/>
            <person name="Chen L.J."/>
            <person name="Yoshida K."/>
            <person name="Fujiwara S."/>
            <person name="Wang Z.W."/>
            <person name="Zhang Y.Q."/>
            <person name="Mitsuda N."/>
            <person name="Wang M."/>
            <person name="Liu G.H."/>
            <person name="Pecoraro L."/>
            <person name="Huang H.X."/>
            <person name="Xiao X.J."/>
            <person name="Lin M."/>
            <person name="Wu X.Y."/>
            <person name="Wu W.L."/>
            <person name="Chen Y.Y."/>
            <person name="Chang S.B."/>
            <person name="Sakamoto S."/>
            <person name="Ohme-Takagi M."/>
            <person name="Yagi M."/>
            <person name="Zeng S.J."/>
            <person name="Shen C.Y."/>
            <person name="Yeh C.M."/>
            <person name="Luo Y.B."/>
            <person name="Tsai W.C."/>
            <person name="Van de Peer Y."/>
            <person name="Liu Z.J."/>
        </authorList>
    </citation>
    <scope>NUCLEOTIDE SEQUENCE [LARGE SCALE GENOMIC DNA]</scope>
    <source>
        <strain evidence="4">cv. Shenzhen</strain>
        <tissue evidence="3">Stem</tissue>
    </source>
</reference>
<gene>
    <name evidence="3" type="primary">PHY1</name>
    <name evidence="3" type="ORF">AXF42_Ash011276</name>
</gene>
<dbReference type="InterPro" id="IPR001245">
    <property type="entry name" value="Ser-Thr/Tyr_kinase_cat_dom"/>
</dbReference>
<dbReference type="AlphaFoldDB" id="A0A2I0AE19"/>
<feature type="region of interest" description="Disordered" evidence="1">
    <location>
        <begin position="716"/>
        <end position="737"/>
    </location>
</feature>
<dbReference type="STRING" id="1088818.A0A2I0AE19"/>
<name>A0A2I0AE19_9ASPA</name>
<feature type="compositionally biased region" description="Basic and acidic residues" evidence="1">
    <location>
        <begin position="663"/>
        <end position="680"/>
    </location>
</feature>
<dbReference type="Proteomes" id="UP000236161">
    <property type="component" value="Unassembled WGS sequence"/>
</dbReference>
<organism evidence="3 4">
    <name type="scientific">Apostasia shenzhenica</name>
    <dbReference type="NCBI Taxonomy" id="1088818"/>
    <lineage>
        <taxon>Eukaryota</taxon>
        <taxon>Viridiplantae</taxon>
        <taxon>Streptophyta</taxon>
        <taxon>Embryophyta</taxon>
        <taxon>Tracheophyta</taxon>
        <taxon>Spermatophyta</taxon>
        <taxon>Magnoliopsida</taxon>
        <taxon>Liliopsida</taxon>
        <taxon>Asparagales</taxon>
        <taxon>Orchidaceae</taxon>
        <taxon>Apostasioideae</taxon>
        <taxon>Apostasia</taxon>
    </lineage>
</organism>
<feature type="domain" description="Protein kinase" evidence="2">
    <location>
        <begin position="288"/>
        <end position="558"/>
    </location>
</feature>
<dbReference type="FunFam" id="1.10.510.10:FF:000778">
    <property type="entry name" value="Kinase family protein"/>
    <property type="match status" value="1"/>
</dbReference>
<dbReference type="GO" id="GO:0005524">
    <property type="term" value="F:ATP binding"/>
    <property type="evidence" value="ECO:0007669"/>
    <property type="project" value="InterPro"/>
</dbReference>
<dbReference type="InterPro" id="IPR000719">
    <property type="entry name" value="Prot_kinase_dom"/>
</dbReference>
<dbReference type="GO" id="GO:0004674">
    <property type="term" value="F:protein serine/threonine kinase activity"/>
    <property type="evidence" value="ECO:0007669"/>
    <property type="project" value="TreeGrafter"/>
</dbReference>
<dbReference type="PANTHER" id="PTHR44329:SF260">
    <property type="entry name" value="PROTEIN KINASE DOMAIN-CONTAINING PROTEIN"/>
    <property type="match status" value="1"/>
</dbReference>
<dbReference type="Pfam" id="PF07714">
    <property type="entry name" value="PK_Tyr_Ser-Thr"/>
    <property type="match status" value="1"/>
</dbReference>
<dbReference type="Gene3D" id="1.10.510.10">
    <property type="entry name" value="Transferase(Phosphotransferase) domain 1"/>
    <property type="match status" value="1"/>
</dbReference>
<dbReference type="Pfam" id="PF06760">
    <property type="entry name" value="DUF1221"/>
    <property type="match status" value="1"/>
</dbReference>
<dbReference type="InterPro" id="IPR011009">
    <property type="entry name" value="Kinase-like_dom_sf"/>
</dbReference>
<evidence type="ECO:0000256" key="1">
    <source>
        <dbReference type="SAM" id="MobiDB-lite"/>
    </source>
</evidence>
<dbReference type="InterPro" id="IPR051681">
    <property type="entry name" value="Ser/Thr_Kinases-Pseudokinases"/>
</dbReference>
<evidence type="ECO:0000313" key="3">
    <source>
        <dbReference type="EMBL" id="PKA53797.1"/>
    </source>
</evidence>
<protein>
    <submittedName>
        <fullName evidence="3">Light-sensor Protein kinase</fullName>
    </submittedName>
</protein>
<keyword evidence="4" id="KW-1185">Reference proteome</keyword>
<keyword evidence="3" id="KW-0418">Kinase</keyword>
<keyword evidence="3" id="KW-0808">Transferase</keyword>
<dbReference type="PROSITE" id="PS50011">
    <property type="entry name" value="PROTEIN_KINASE_DOM"/>
    <property type="match status" value="1"/>
</dbReference>
<accession>A0A2I0AE19</accession>
<dbReference type="InterPro" id="IPR010632">
    <property type="entry name" value="DUF1221"/>
</dbReference>
<evidence type="ECO:0000313" key="4">
    <source>
        <dbReference type="Proteomes" id="UP000236161"/>
    </source>
</evidence>
<dbReference type="PANTHER" id="PTHR44329">
    <property type="entry name" value="SERINE/THREONINE-PROTEIN KINASE TNNI3K-RELATED"/>
    <property type="match status" value="1"/>
</dbReference>
<evidence type="ECO:0000259" key="2">
    <source>
        <dbReference type="PROSITE" id="PS50011"/>
    </source>
</evidence>
<feature type="region of interest" description="Disordered" evidence="1">
    <location>
        <begin position="624"/>
        <end position="696"/>
    </location>
</feature>